<keyword evidence="1" id="KW-0812">Transmembrane</keyword>
<gene>
    <name evidence="2" type="ORF">BWLFYP14_01064</name>
</gene>
<keyword evidence="3" id="KW-1185">Reference proteome</keyword>
<dbReference type="EMBL" id="CABHOF010000030">
    <property type="protein sequence ID" value="VUX63706.1"/>
    <property type="molecule type" value="Genomic_DNA"/>
</dbReference>
<feature type="transmembrane region" description="Helical" evidence="1">
    <location>
        <begin position="12"/>
        <end position="35"/>
    </location>
</feature>
<dbReference type="Proteomes" id="UP000366766">
    <property type="component" value="Unassembled WGS sequence"/>
</dbReference>
<reference evidence="2 3" key="1">
    <citation type="submission" date="2019-07" db="EMBL/GenBank/DDBJ databases">
        <authorList>
            <person name="Chang H.-W."/>
            <person name="Raman A."/>
            <person name="Venkatesh S."/>
            <person name="Gehrig J."/>
        </authorList>
    </citation>
    <scope>NUCLEOTIDE SEQUENCE [LARGE SCALE GENOMIC DNA]</scope>
    <source>
        <strain evidence="2">Blautia_wexlerae_LFYP_14</strain>
    </source>
</reference>
<proteinExistence type="predicted"/>
<protein>
    <submittedName>
        <fullName evidence="2">Uncharacterized protein</fullName>
    </submittedName>
</protein>
<name>A0A564WMQ7_9FIRM</name>
<evidence type="ECO:0000313" key="3">
    <source>
        <dbReference type="Proteomes" id="UP000366766"/>
    </source>
</evidence>
<evidence type="ECO:0000313" key="2">
    <source>
        <dbReference type="EMBL" id="VUX63706.1"/>
    </source>
</evidence>
<accession>A0A564WMQ7</accession>
<organism evidence="2 3">
    <name type="scientific">Blautia wexlerae</name>
    <dbReference type="NCBI Taxonomy" id="418240"/>
    <lineage>
        <taxon>Bacteria</taxon>
        <taxon>Bacillati</taxon>
        <taxon>Bacillota</taxon>
        <taxon>Clostridia</taxon>
        <taxon>Lachnospirales</taxon>
        <taxon>Lachnospiraceae</taxon>
        <taxon>Blautia</taxon>
    </lineage>
</organism>
<evidence type="ECO:0000256" key="1">
    <source>
        <dbReference type="SAM" id="Phobius"/>
    </source>
</evidence>
<keyword evidence="1" id="KW-0472">Membrane</keyword>
<keyword evidence="1" id="KW-1133">Transmembrane helix</keyword>
<sequence length="118" mass="13720">MKNIIKNSQKRFGRIILVIINILLILAAVLSSLVYSDHIRNEKTQMQIDAFCSTMEGMKQVSGNYLKMEKGYAENWANYIERQNMTMDEALDYIKNSNSQKDRHAHIVDMDRGFRSSK</sequence>
<dbReference type="AlphaFoldDB" id="A0A564WMQ7"/>